<dbReference type="EMBL" id="GBXM01095904">
    <property type="protein sequence ID" value="JAH12673.1"/>
    <property type="molecule type" value="Transcribed_RNA"/>
</dbReference>
<proteinExistence type="predicted"/>
<evidence type="ECO:0000313" key="1">
    <source>
        <dbReference type="EMBL" id="JAH12673.1"/>
    </source>
</evidence>
<reference evidence="1" key="2">
    <citation type="journal article" date="2015" name="Fish Shellfish Immunol.">
        <title>Early steps in the European eel (Anguilla anguilla)-Vibrio vulnificus interaction in the gills: Role of the RtxA13 toxin.</title>
        <authorList>
            <person name="Callol A."/>
            <person name="Pajuelo D."/>
            <person name="Ebbesson L."/>
            <person name="Teles M."/>
            <person name="MacKenzie S."/>
            <person name="Amaro C."/>
        </authorList>
    </citation>
    <scope>NUCLEOTIDE SEQUENCE</scope>
</reference>
<protein>
    <submittedName>
        <fullName evidence="1">Uncharacterized protein</fullName>
    </submittedName>
</protein>
<reference evidence="1" key="1">
    <citation type="submission" date="2014-11" db="EMBL/GenBank/DDBJ databases">
        <authorList>
            <person name="Amaro Gonzalez C."/>
        </authorList>
    </citation>
    <scope>NUCLEOTIDE SEQUENCE</scope>
</reference>
<accession>A0A0E9Q967</accession>
<dbReference type="AlphaFoldDB" id="A0A0E9Q967"/>
<organism evidence="1">
    <name type="scientific">Anguilla anguilla</name>
    <name type="common">European freshwater eel</name>
    <name type="synonym">Muraena anguilla</name>
    <dbReference type="NCBI Taxonomy" id="7936"/>
    <lineage>
        <taxon>Eukaryota</taxon>
        <taxon>Metazoa</taxon>
        <taxon>Chordata</taxon>
        <taxon>Craniata</taxon>
        <taxon>Vertebrata</taxon>
        <taxon>Euteleostomi</taxon>
        <taxon>Actinopterygii</taxon>
        <taxon>Neopterygii</taxon>
        <taxon>Teleostei</taxon>
        <taxon>Anguilliformes</taxon>
        <taxon>Anguillidae</taxon>
        <taxon>Anguilla</taxon>
    </lineage>
</organism>
<sequence length="43" mass="4828">MQTVTSPCIFKADDFPYEFLSVKLFSCLKTSQSPSAADPFKNH</sequence>
<name>A0A0E9Q967_ANGAN</name>